<dbReference type="Gene3D" id="2.40.30.170">
    <property type="match status" value="1"/>
</dbReference>
<evidence type="ECO:0000259" key="4">
    <source>
        <dbReference type="Pfam" id="PF25954"/>
    </source>
</evidence>
<evidence type="ECO:0000259" key="6">
    <source>
        <dbReference type="Pfam" id="PF25989"/>
    </source>
</evidence>
<dbReference type="AlphaFoldDB" id="A0A4Q9H4N9"/>
<dbReference type="GO" id="GO:1990281">
    <property type="term" value="C:efflux pump complex"/>
    <property type="evidence" value="ECO:0007669"/>
    <property type="project" value="TreeGrafter"/>
</dbReference>
<dbReference type="Gene3D" id="2.40.420.20">
    <property type="match status" value="1"/>
</dbReference>
<dbReference type="Pfam" id="PF25989">
    <property type="entry name" value="YknX_C"/>
    <property type="match status" value="1"/>
</dbReference>
<dbReference type="Gene3D" id="1.10.287.470">
    <property type="entry name" value="Helix hairpin bin"/>
    <property type="match status" value="1"/>
</dbReference>
<dbReference type="PROSITE" id="PS51257">
    <property type="entry name" value="PROKAR_LIPOPROTEIN"/>
    <property type="match status" value="1"/>
</dbReference>
<dbReference type="Gene3D" id="2.40.50.100">
    <property type="match status" value="1"/>
</dbReference>
<evidence type="ECO:0000259" key="5">
    <source>
        <dbReference type="Pfam" id="PF25973"/>
    </source>
</evidence>
<evidence type="ECO:0000313" key="7">
    <source>
        <dbReference type="EMBL" id="TBO33035.1"/>
    </source>
</evidence>
<dbReference type="InterPro" id="IPR006143">
    <property type="entry name" value="RND_pump_MFP"/>
</dbReference>
<comment type="similarity">
    <text evidence="1">Belongs to the membrane fusion protein (MFP) (TC 8.A.1) family.</text>
</comment>
<proteinExistence type="inferred from homology"/>
<dbReference type="PANTHER" id="PTHR30469:SF15">
    <property type="entry name" value="HLYD FAMILY OF SECRETION PROTEINS"/>
    <property type="match status" value="1"/>
</dbReference>
<feature type="domain" description="CusB-like beta-barrel" evidence="4">
    <location>
        <begin position="218"/>
        <end position="288"/>
    </location>
</feature>
<dbReference type="Proteomes" id="UP000292120">
    <property type="component" value="Unassembled WGS sequence"/>
</dbReference>
<name>A0A4Q9H4N9_9BURK</name>
<dbReference type="InterPro" id="IPR058647">
    <property type="entry name" value="BSH_CzcB-like"/>
</dbReference>
<comment type="caution">
    <text evidence="7">The sequence shown here is derived from an EMBL/GenBank/DDBJ whole genome shotgun (WGS) entry which is preliminary data.</text>
</comment>
<dbReference type="GO" id="GO:0015562">
    <property type="term" value="F:efflux transmembrane transporter activity"/>
    <property type="evidence" value="ECO:0007669"/>
    <property type="project" value="TreeGrafter"/>
</dbReference>
<evidence type="ECO:0000256" key="3">
    <source>
        <dbReference type="SAM" id="SignalP"/>
    </source>
</evidence>
<dbReference type="NCBIfam" id="TIGR01730">
    <property type="entry name" value="RND_mfp"/>
    <property type="match status" value="1"/>
</dbReference>
<feature type="coiled-coil region" evidence="2">
    <location>
        <begin position="102"/>
        <end position="174"/>
    </location>
</feature>
<evidence type="ECO:0000256" key="1">
    <source>
        <dbReference type="ARBA" id="ARBA00009477"/>
    </source>
</evidence>
<dbReference type="OrthoDB" id="10524at2"/>
<reference evidence="7 8" key="1">
    <citation type="submission" date="2019-02" db="EMBL/GenBank/DDBJ databases">
        <title>Aquabacterium sp. strain KMB7.</title>
        <authorList>
            <person name="Chen W.-M."/>
        </authorList>
    </citation>
    <scope>NUCLEOTIDE SEQUENCE [LARGE SCALE GENOMIC DNA]</scope>
    <source>
        <strain evidence="7 8">KMB7</strain>
    </source>
</reference>
<protein>
    <submittedName>
        <fullName evidence="7">Efflux RND transporter periplasmic adaptor subunit</fullName>
    </submittedName>
</protein>
<feature type="domain" description="CzcB-like barrel-sandwich hybrid" evidence="5">
    <location>
        <begin position="70"/>
        <end position="208"/>
    </location>
</feature>
<evidence type="ECO:0000256" key="2">
    <source>
        <dbReference type="SAM" id="Coils"/>
    </source>
</evidence>
<dbReference type="InterPro" id="IPR058637">
    <property type="entry name" value="YknX-like_C"/>
</dbReference>
<feature type="chain" id="PRO_5020693134" evidence="3">
    <location>
        <begin position="31"/>
        <end position="382"/>
    </location>
</feature>
<accession>A0A4Q9H4N9</accession>
<feature type="domain" description="YknX-like C-terminal permuted SH3-like" evidence="6">
    <location>
        <begin position="295"/>
        <end position="363"/>
    </location>
</feature>
<dbReference type="InterPro" id="IPR058792">
    <property type="entry name" value="Beta-barrel_RND_2"/>
</dbReference>
<dbReference type="SUPFAM" id="SSF111369">
    <property type="entry name" value="HlyD-like secretion proteins"/>
    <property type="match status" value="1"/>
</dbReference>
<keyword evidence="8" id="KW-1185">Reference proteome</keyword>
<gene>
    <name evidence="7" type="ORF">EYS42_06515</name>
</gene>
<keyword evidence="3" id="KW-0732">Signal</keyword>
<dbReference type="Pfam" id="PF25973">
    <property type="entry name" value="BSH_CzcB"/>
    <property type="match status" value="1"/>
</dbReference>
<evidence type="ECO:0000313" key="8">
    <source>
        <dbReference type="Proteomes" id="UP000292120"/>
    </source>
</evidence>
<sequence length="382" mass="39471">MKPVFTFACTGALAVWLSACGSDTSAPAGAASAASAAKAALTVQTVRPERSEWVAQLSAHGAVAPWQEVIVGAEVGGVRLTDVLVNVGDVVRKGQLLAVLRQDGLQAELLALRAQVSEAQALQFEAQANAERSRTLRDSDAVSAQELQRALTALQTAQARVEALKAQVAAQELRLGQSRIVAPDDGLISSRAATAGSTAQPGQELFRLIRQARLEWRAEVPSADLARIRPGMDVVLQGPAGAPVTGRVRAVAPTVDASTRNGMVQVDLPVAATQASGLKAGMFASGRFEITRSAALHLPQTAVLLKDGFAYVFVVRDGVAQQAKVQVGRRQGDRVEVVQGLEANTDVVAAGVGFLVDGDPVRVVGSAQGAASAASATAAAAR</sequence>
<dbReference type="Pfam" id="PF25954">
    <property type="entry name" value="Beta-barrel_RND_2"/>
    <property type="match status" value="1"/>
</dbReference>
<organism evidence="7 8">
    <name type="scientific">Aquabacterium lacunae</name>
    <dbReference type="NCBI Taxonomy" id="2528630"/>
    <lineage>
        <taxon>Bacteria</taxon>
        <taxon>Pseudomonadati</taxon>
        <taxon>Pseudomonadota</taxon>
        <taxon>Betaproteobacteria</taxon>
        <taxon>Burkholderiales</taxon>
        <taxon>Aquabacterium</taxon>
    </lineage>
</organism>
<keyword evidence="2" id="KW-0175">Coiled coil</keyword>
<dbReference type="EMBL" id="SIXI01000002">
    <property type="protein sequence ID" value="TBO33035.1"/>
    <property type="molecule type" value="Genomic_DNA"/>
</dbReference>
<dbReference type="PANTHER" id="PTHR30469">
    <property type="entry name" value="MULTIDRUG RESISTANCE PROTEIN MDTA"/>
    <property type="match status" value="1"/>
</dbReference>
<feature type="signal peptide" evidence="3">
    <location>
        <begin position="1"/>
        <end position="30"/>
    </location>
</feature>